<protein>
    <submittedName>
        <fullName evidence="2">Uncharacterized protein</fullName>
    </submittedName>
</protein>
<organism evidence="2 3">
    <name type="scientific">Aspergillus pseudodeflectus</name>
    <dbReference type="NCBI Taxonomy" id="176178"/>
    <lineage>
        <taxon>Eukaryota</taxon>
        <taxon>Fungi</taxon>
        <taxon>Dikarya</taxon>
        <taxon>Ascomycota</taxon>
        <taxon>Pezizomycotina</taxon>
        <taxon>Eurotiomycetes</taxon>
        <taxon>Eurotiomycetidae</taxon>
        <taxon>Eurotiales</taxon>
        <taxon>Aspergillaceae</taxon>
        <taxon>Aspergillus</taxon>
        <taxon>Aspergillus subgen. Nidulantes</taxon>
    </lineage>
</organism>
<sequence length="348" mass="37403">MNGVNASVNAGWYTFSNLGPLTTTFTPSAHCTASDQMVLGYLNTMPKYGGNIYGEWNVQCTTEINYEADCMPTTTEASTTTPLAFTGTSEEEYEEYLDAEIEWEGYQVYYSPGLHCPKGWTTIGMIGRDAGDKTTSSGILSPLVSTTQTENPMTSGYYDYEDPASVMKSILEPQQTMALCCPSGMTADTAGACYSFVKDYTPTYGCQVYTGYNYEYGPSTVTYVDFTDSGVTRTTVVEAPTETISRVTTDTTRLDPDQTYYSGLMYAPVITLLYHEEDLVAATETAEANSGSANEINEEGESESASETPSNGAGRLGGTSRSGWEGLGSVVGIWIGAAALGAAMVLPW</sequence>
<evidence type="ECO:0000313" key="3">
    <source>
        <dbReference type="Proteomes" id="UP001610444"/>
    </source>
</evidence>
<keyword evidence="3" id="KW-1185">Reference proteome</keyword>
<reference evidence="2 3" key="1">
    <citation type="submission" date="2024-07" db="EMBL/GenBank/DDBJ databases">
        <title>Section-level genome sequencing and comparative genomics of Aspergillus sections Usti and Cavernicolus.</title>
        <authorList>
            <consortium name="Lawrence Berkeley National Laboratory"/>
            <person name="Nybo J.L."/>
            <person name="Vesth T.C."/>
            <person name="Theobald S."/>
            <person name="Frisvad J.C."/>
            <person name="Larsen T.O."/>
            <person name="Kjaerboelling I."/>
            <person name="Rothschild-Mancinelli K."/>
            <person name="Lyhne E.K."/>
            <person name="Kogle M.E."/>
            <person name="Barry K."/>
            <person name="Clum A."/>
            <person name="Na H."/>
            <person name="Ledsgaard L."/>
            <person name="Lin J."/>
            <person name="Lipzen A."/>
            <person name="Kuo A."/>
            <person name="Riley R."/>
            <person name="Mondo S."/>
            <person name="LaButti K."/>
            <person name="Haridas S."/>
            <person name="Pangalinan J."/>
            <person name="Salamov A.A."/>
            <person name="Simmons B.A."/>
            <person name="Magnuson J.K."/>
            <person name="Chen J."/>
            <person name="Drula E."/>
            <person name="Henrissat B."/>
            <person name="Wiebenga A."/>
            <person name="Lubbers R.J."/>
            <person name="Gomes A.C."/>
            <person name="Macurrencykelacurrency M.R."/>
            <person name="Stajich J."/>
            <person name="Grigoriev I.V."/>
            <person name="Mortensen U.H."/>
            <person name="De vries R.P."/>
            <person name="Baker S.E."/>
            <person name="Andersen M.R."/>
        </authorList>
    </citation>
    <scope>NUCLEOTIDE SEQUENCE [LARGE SCALE GENOMIC DNA]</scope>
    <source>
        <strain evidence="2 3">CBS 756.74</strain>
    </source>
</reference>
<feature type="region of interest" description="Disordered" evidence="1">
    <location>
        <begin position="285"/>
        <end position="319"/>
    </location>
</feature>
<accession>A0ABR4K569</accession>
<proteinExistence type="predicted"/>
<dbReference type="Proteomes" id="UP001610444">
    <property type="component" value="Unassembled WGS sequence"/>
</dbReference>
<dbReference type="RefSeq" id="XP_070897707.1">
    <property type="nucleotide sequence ID" value="XM_071040619.1"/>
</dbReference>
<dbReference type="GeneID" id="98155783"/>
<name>A0ABR4K569_9EURO</name>
<evidence type="ECO:0000313" key="2">
    <source>
        <dbReference type="EMBL" id="KAL2847384.1"/>
    </source>
</evidence>
<dbReference type="EMBL" id="JBFXLR010000029">
    <property type="protein sequence ID" value="KAL2847384.1"/>
    <property type="molecule type" value="Genomic_DNA"/>
</dbReference>
<feature type="compositionally biased region" description="Polar residues" evidence="1">
    <location>
        <begin position="286"/>
        <end position="295"/>
    </location>
</feature>
<gene>
    <name evidence="2" type="ORF">BJX68DRAFT_240057</name>
</gene>
<comment type="caution">
    <text evidence="2">The sequence shown here is derived from an EMBL/GenBank/DDBJ whole genome shotgun (WGS) entry which is preliminary data.</text>
</comment>
<evidence type="ECO:0000256" key="1">
    <source>
        <dbReference type="SAM" id="MobiDB-lite"/>
    </source>
</evidence>